<proteinExistence type="predicted"/>
<reference evidence="1" key="1">
    <citation type="journal article" date="2023" name="J. Hazard. Mater.">
        <title>Anaerobic biodegradation of pyrene and benzo[a]pyrene by a new sulfate-reducing Desulforamulus aquiferis strain DSA.</title>
        <authorList>
            <person name="Zhang Z."/>
            <person name="Sun J."/>
            <person name="Gong X."/>
            <person name="Wang C."/>
            <person name="Wang H."/>
        </authorList>
    </citation>
    <scope>NUCLEOTIDE SEQUENCE</scope>
    <source>
        <strain evidence="1">DSA</strain>
    </source>
</reference>
<keyword evidence="2" id="KW-1185">Reference proteome</keyword>
<dbReference type="Pfam" id="PF01663">
    <property type="entry name" value="Phosphodiest"/>
    <property type="match status" value="2"/>
</dbReference>
<protein>
    <submittedName>
        <fullName evidence="1">Alkaline phosphatase family protein</fullName>
    </submittedName>
</protein>
<dbReference type="SUPFAM" id="SSF53649">
    <property type="entry name" value="Alkaline phosphatase-like"/>
    <property type="match status" value="1"/>
</dbReference>
<gene>
    <name evidence="1" type="ORF">P6N53_02190</name>
</gene>
<evidence type="ECO:0000313" key="2">
    <source>
        <dbReference type="Proteomes" id="UP001172911"/>
    </source>
</evidence>
<evidence type="ECO:0000313" key="1">
    <source>
        <dbReference type="EMBL" id="MDO7786031.1"/>
    </source>
</evidence>
<dbReference type="Proteomes" id="UP001172911">
    <property type="component" value="Unassembled WGS sequence"/>
</dbReference>
<comment type="caution">
    <text evidence="1">The sequence shown here is derived from an EMBL/GenBank/DDBJ whole genome shotgun (WGS) entry which is preliminary data.</text>
</comment>
<dbReference type="InterPro" id="IPR002591">
    <property type="entry name" value="Phosphodiest/P_Trfase"/>
</dbReference>
<dbReference type="GO" id="GO:0016787">
    <property type="term" value="F:hydrolase activity"/>
    <property type="evidence" value="ECO:0007669"/>
    <property type="project" value="UniProtKB-ARBA"/>
</dbReference>
<dbReference type="AlphaFoldDB" id="A0AAW7Z9D2"/>
<dbReference type="EMBL" id="JARPTC010000002">
    <property type="protein sequence ID" value="MDO7786031.1"/>
    <property type="molecule type" value="Genomic_DNA"/>
</dbReference>
<dbReference type="InterPro" id="IPR017850">
    <property type="entry name" value="Alkaline_phosphatase_core_sf"/>
</dbReference>
<organism evidence="1 2">
    <name type="scientific">Desulforamulus aquiferis</name>
    <dbReference type="NCBI Taxonomy" id="1397668"/>
    <lineage>
        <taxon>Bacteria</taxon>
        <taxon>Bacillati</taxon>
        <taxon>Bacillota</taxon>
        <taxon>Clostridia</taxon>
        <taxon>Eubacteriales</taxon>
        <taxon>Peptococcaceae</taxon>
        <taxon>Desulforamulus</taxon>
    </lineage>
</organism>
<dbReference type="RefSeq" id="WP_304540801.1">
    <property type="nucleotide sequence ID" value="NZ_JARPTC010000002.1"/>
</dbReference>
<sequence>MPYSYGKAKKVLMLGLDGADPLLVRRYISEGKLPNFKKVMDMGVNTPDLGMQGVLPGITPPNWATLGTGAYPVTHGITCFWNHKLGNELEQMEYGWNSELLKAESIWETFNRAGKKSILFNYPTAWPPKTDDIYVDGTSIYTNLRGYIDYEKVYTCIEGDFAIEEKYHEMDNRGTDCRVEGDITSLKAGISQEEQDIMGYSQPSGVVTGEEDGEMSQDQPSADQIKTPIKPAASWLSAPAGAKEMVLPVNSGQARRFGLLIAEDGQNYNKLQIFKNKKQAQPLVQCYAGQWSDWIYDTFIFNGKDTPVAYKLRILDMKADGSFAKIYCSFVLNLKSSKYFHPAELGEEIYKNVGPMLQPTNFDRNNAFADAIMNESVAEMYQWHVEAIDYLLRNKEWDLFYVHMHGIDMYNHYFLDFVTPEHSPGEYQRYREQIYKIYEISDNFVGEMLKHLEKDTAIIITSDHAGVPKSPQIRELPRIGDMWGINVGIMGELGYTKTKEVNGTLQIDWANTTAIAQRSTFIYINLKGRDPQGIVDPADYDRLVEKIIDDLYAYKDPHTGKRIITLALNRTDMELVGLGGENCGDIFYIMEPTFARCHGNALSSHCNLGYSMKPLLMLVGAGFKKGGAVIDRQVKAVDIVPTICHLAGAPMPKNVEGAVIYQYLED</sequence>
<reference evidence="1" key="2">
    <citation type="submission" date="2023-03" db="EMBL/GenBank/DDBJ databases">
        <authorList>
            <person name="Zhang Z."/>
        </authorList>
    </citation>
    <scope>NUCLEOTIDE SEQUENCE</scope>
    <source>
        <strain evidence="1">DSA</strain>
    </source>
</reference>
<accession>A0AAW7Z9D2</accession>
<name>A0AAW7Z9D2_9FIRM</name>
<dbReference type="PANTHER" id="PTHR10151">
    <property type="entry name" value="ECTONUCLEOTIDE PYROPHOSPHATASE/PHOSPHODIESTERASE"/>
    <property type="match status" value="1"/>
</dbReference>
<dbReference type="Gene3D" id="3.40.720.10">
    <property type="entry name" value="Alkaline Phosphatase, subunit A"/>
    <property type="match status" value="3"/>
</dbReference>
<dbReference type="PANTHER" id="PTHR10151:SF120">
    <property type="entry name" value="BIS(5'-ADENOSYL)-TRIPHOSPHATASE"/>
    <property type="match status" value="1"/>
</dbReference>